<dbReference type="CDD" id="cd05304">
    <property type="entry name" value="Rubrum_tdh"/>
    <property type="match status" value="1"/>
</dbReference>
<evidence type="ECO:0000256" key="1">
    <source>
        <dbReference type="ARBA" id="ARBA00003943"/>
    </source>
</evidence>
<dbReference type="PANTHER" id="PTHR10160">
    <property type="entry name" value="NAD(P) TRANSHYDROGENASE"/>
    <property type="match status" value="1"/>
</dbReference>
<comment type="function">
    <text evidence="1">The transhydrogenation between NADH and NADP is coupled to respiration and ATP hydrolysis and functions as a proton pump across the membrane.</text>
</comment>
<evidence type="ECO:0000256" key="7">
    <source>
        <dbReference type="ARBA" id="ARBA00023027"/>
    </source>
</evidence>
<dbReference type="SUPFAM" id="SSF51735">
    <property type="entry name" value="NAD(P)-binding Rossmann-fold domains"/>
    <property type="match status" value="1"/>
</dbReference>
<dbReference type="InterPro" id="IPR036291">
    <property type="entry name" value="NAD(P)-bd_dom_sf"/>
</dbReference>
<feature type="compositionally biased region" description="Polar residues" evidence="9">
    <location>
        <begin position="395"/>
        <end position="410"/>
    </location>
</feature>
<keyword evidence="13" id="KW-1185">Reference proteome</keyword>
<evidence type="ECO:0000256" key="8">
    <source>
        <dbReference type="ARBA" id="ARBA00048202"/>
    </source>
</evidence>
<dbReference type="PROSITE" id="PS00837">
    <property type="entry name" value="ALADH_PNT_2"/>
    <property type="match status" value="1"/>
</dbReference>
<dbReference type="EC" id="7.1.1.1" evidence="3"/>
<dbReference type="Pfam" id="PF01262">
    <property type="entry name" value="AlaDh_PNT_C"/>
    <property type="match status" value="1"/>
</dbReference>
<dbReference type="InterPro" id="IPR008143">
    <property type="entry name" value="Ala_DH/PNT_CS2"/>
</dbReference>
<keyword evidence="5" id="KW-0521">NADP</keyword>
<evidence type="ECO:0000256" key="9">
    <source>
        <dbReference type="SAM" id="MobiDB-lite"/>
    </source>
</evidence>
<dbReference type="RefSeq" id="WP_248939589.1">
    <property type="nucleotide sequence ID" value="NZ_JAKIKS010000021.1"/>
</dbReference>
<feature type="domain" description="Alanine dehydrogenase/pyridine nucleotide transhydrogenase N-terminal" evidence="11">
    <location>
        <begin position="4"/>
        <end position="141"/>
    </location>
</feature>
<dbReference type="SUPFAM" id="SSF52283">
    <property type="entry name" value="Formate/glycerate dehydrogenase catalytic domain-like"/>
    <property type="match status" value="1"/>
</dbReference>
<evidence type="ECO:0000256" key="4">
    <source>
        <dbReference type="ARBA" id="ARBA00022741"/>
    </source>
</evidence>
<dbReference type="EMBL" id="JAKIKS010000021">
    <property type="protein sequence ID" value="MCL1124309.1"/>
    <property type="molecule type" value="Genomic_DNA"/>
</dbReference>
<accession>A0ABT0L9C6</accession>
<dbReference type="SMART" id="SM01002">
    <property type="entry name" value="AlaDh_PNT_C"/>
    <property type="match status" value="1"/>
</dbReference>
<reference evidence="12 13" key="1">
    <citation type="submission" date="2022-01" db="EMBL/GenBank/DDBJ databases">
        <title>Whole genome-based taxonomy of the Shewanellaceae.</title>
        <authorList>
            <person name="Martin-Rodriguez A.J."/>
        </authorList>
    </citation>
    <scope>NUCLEOTIDE SEQUENCE [LARGE SCALE GENOMIC DNA]</scope>
    <source>
        <strain evidence="12 13">DSM 17177</strain>
    </source>
</reference>
<evidence type="ECO:0000313" key="13">
    <source>
        <dbReference type="Proteomes" id="UP001203423"/>
    </source>
</evidence>
<evidence type="ECO:0000313" key="12">
    <source>
        <dbReference type="EMBL" id="MCL1124309.1"/>
    </source>
</evidence>
<evidence type="ECO:0000256" key="6">
    <source>
        <dbReference type="ARBA" id="ARBA00022967"/>
    </source>
</evidence>
<dbReference type="PANTHER" id="PTHR10160:SF19">
    <property type="entry name" value="PROTON-TRANSLOCATING NAD(P)(+) TRANSHYDROGENASE"/>
    <property type="match status" value="1"/>
</dbReference>
<dbReference type="InterPro" id="IPR007698">
    <property type="entry name" value="AlaDH/PNT_NAD(H)-bd"/>
</dbReference>
<sequence length="410" mass="43933">MKIGLLKEHHFDEKRVALIPANVTRLMKKNIAIMVESSAGVHAGFIDKDYQDAGASIHDRQTILAQADIIVLVNAKGAQLDELKSQLNEKQLLIGMMDPLAHPEHAQTLASIGVSGIALEMVPRITRAQSMDVLSSMATIAGYKAVLLAAYRAPRLFPMMMTAAGTLKPSRALIMGVGVAGLQACATAKRLGAVVEAYDIRPAAREQIISVGAKPVELDLETENTETKGGYATEQSDDFLKRQQQAMANVLAQQDIIITTAAIPGRTAPILITKEMVDSMKNGSIIVDLAAETGGNCELTELNKEVLHKGVTIIGPSNIASTAATHASQMFGTNIEHLLNLLLDKEGVLTLDIEDEIVRDTLVAHQGEIISPRLRDVLKLPALSIPPTPTADEPTPSSAENNSTTTQETH</sequence>
<evidence type="ECO:0000256" key="5">
    <source>
        <dbReference type="ARBA" id="ARBA00022857"/>
    </source>
</evidence>
<gene>
    <name evidence="12" type="ORF">L2764_07445</name>
</gene>
<organism evidence="12 13">
    <name type="scientific">Shewanella surugensis</name>
    <dbReference type="NCBI Taxonomy" id="212020"/>
    <lineage>
        <taxon>Bacteria</taxon>
        <taxon>Pseudomonadati</taxon>
        <taxon>Pseudomonadota</taxon>
        <taxon>Gammaproteobacteria</taxon>
        <taxon>Alteromonadales</taxon>
        <taxon>Shewanellaceae</taxon>
        <taxon>Shewanella</taxon>
    </lineage>
</organism>
<comment type="caution">
    <text evidence="12">The sequence shown here is derived from an EMBL/GenBank/DDBJ whole genome shotgun (WGS) entry which is preliminary data.</text>
</comment>
<evidence type="ECO:0000259" key="10">
    <source>
        <dbReference type="SMART" id="SM01002"/>
    </source>
</evidence>
<keyword evidence="4" id="KW-0547">Nucleotide-binding</keyword>
<feature type="region of interest" description="Disordered" evidence="9">
    <location>
        <begin position="385"/>
        <end position="410"/>
    </location>
</feature>
<feature type="domain" description="Alanine dehydrogenase/pyridine nucleotide transhydrogenase NAD(H)-binding" evidence="10">
    <location>
        <begin position="150"/>
        <end position="315"/>
    </location>
</feature>
<comment type="catalytic activity">
    <reaction evidence="8">
        <text>NAD(+) + NADPH + H(+)(in) = NADH + NADP(+) + H(+)(out)</text>
        <dbReference type="Rhea" id="RHEA:47992"/>
        <dbReference type="ChEBI" id="CHEBI:15378"/>
        <dbReference type="ChEBI" id="CHEBI:57540"/>
        <dbReference type="ChEBI" id="CHEBI:57783"/>
        <dbReference type="ChEBI" id="CHEBI:57945"/>
        <dbReference type="ChEBI" id="CHEBI:58349"/>
        <dbReference type="EC" id="7.1.1.1"/>
    </reaction>
</comment>
<name>A0ABT0L9C6_9GAMM</name>
<keyword evidence="6" id="KW-1278">Translocase</keyword>
<dbReference type="Pfam" id="PF05222">
    <property type="entry name" value="AlaDh_PNT_N"/>
    <property type="match status" value="1"/>
</dbReference>
<keyword evidence="12" id="KW-0560">Oxidoreductase</keyword>
<dbReference type="Proteomes" id="UP001203423">
    <property type="component" value="Unassembled WGS sequence"/>
</dbReference>
<comment type="similarity">
    <text evidence="2">Belongs to the AlaDH/PNT family.</text>
</comment>
<protein>
    <recommendedName>
        <fullName evidence="3">proton-translocating NAD(P)(+) transhydrogenase</fullName>
        <ecNumber evidence="3">7.1.1.1</ecNumber>
    </recommendedName>
</protein>
<dbReference type="InterPro" id="IPR007886">
    <property type="entry name" value="AlaDH/PNT_N"/>
</dbReference>
<evidence type="ECO:0000256" key="3">
    <source>
        <dbReference type="ARBA" id="ARBA00012943"/>
    </source>
</evidence>
<dbReference type="SMART" id="SM01003">
    <property type="entry name" value="AlaDh_PNT_N"/>
    <property type="match status" value="1"/>
</dbReference>
<evidence type="ECO:0000259" key="11">
    <source>
        <dbReference type="SMART" id="SM01003"/>
    </source>
</evidence>
<dbReference type="NCBIfam" id="NF006942">
    <property type="entry name" value="PRK09424.1"/>
    <property type="match status" value="1"/>
</dbReference>
<proteinExistence type="inferred from homology"/>
<keyword evidence="7" id="KW-0520">NAD</keyword>
<evidence type="ECO:0000256" key="2">
    <source>
        <dbReference type="ARBA" id="ARBA00005689"/>
    </source>
</evidence>
<dbReference type="GO" id="GO:0016491">
    <property type="term" value="F:oxidoreductase activity"/>
    <property type="evidence" value="ECO:0007669"/>
    <property type="project" value="UniProtKB-KW"/>
</dbReference>
<dbReference type="Gene3D" id="3.40.50.720">
    <property type="entry name" value="NAD(P)-binding Rossmann-like Domain"/>
    <property type="match status" value="2"/>
</dbReference>